<accession>A0A1Q2HRC3</accession>
<dbReference type="RefSeq" id="WP_077540777.1">
    <property type="nucleotide sequence ID" value="NZ_CP019633.1"/>
</dbReference>
<dbReference type="PANTHER" id="PTHR43301:SF3">
    <property type="entry name" value="ARABINAN ENDO-1,5-ALPHA-L-ARABINOSIDASE A-RELATED"/>
    <property type="match status" value="1"/>
</dbReference>
<keyword evidence="5" id="KW-0732">Signal</keyword>
<dbReference type="GO" id="GO:0005975">
    <property type="term" value="P:carbohydrate metabolic process"/>
    <property type="evidence" value="ECO:0007669"/>
    <property type="project" value="InterPro"/>
</dbReference>
<dbReference type="InterPro" id="IPR050727">
    <property type="entry name" value="GH43_arabinanases"/>
</dbReference>
<dbReference type="OrthoDB" id="9758923at2"/>
<evidence type="ECO:0000256" key="2">
    <source>
        <dbReference type="ARBA" id="ARBA00009865"/>
    </source>
</evidence>
<proteinExistence type="inferred from homology"/>
<dbReference type="STRING" id="1940790.L21SP3_01793"/>
<dbReference type="AlphaFoldDB" id="A0A1Q2HRC3"/>
<sequence precursor="true">MKILTLAAVLLTSAVFATVLRNADFENSLVWQGGKWSVSEGSIFQTSPNGLARALWPVNLPENYQITAELKKLEGSDGPMIIFRAEGFDKFYALNPAPNKSNGIFQFIDGKKIHNLTKNFNRVFSKQQWYRVKVVCRDNEFQSYLNGSKFSSVTIESPIISNNSVGIGSFDSSIEMRNFTVKDLEGNVLFYPSLEKEMSNITGWNLGGEGNAEVLREGANDSNCLFINSDSKLRLSQTGLRLDKANGYRLKMDYKAVDMVRLPKQIYLFVYYSWEGREGPKYAYSLDGMHWKKLNPEQPLFDPDVGEEKRFMDPSIIKGPEGRFHMVWTIGWDQHSIGIAHSDNLYEWSLQKALPVMAHKKGIQNCWSPEIFYDKKSGQYYIYWASSIKGGFPKTANTTPDGRNHRIFYTTTKDFITYSPAKLMFDNNTNVITPKIEQTRSGKYVMFVKNESRWPEEKNIRMMVSDDIENWDSPLSEPIHDTSFWAEGPSILKMGGCWYVFYEKYMASEFGAAKSCDLEKWQDISDEIFCPDSIRQGSFVRVSKKTFKNLAGKFHFGLSSPDNVAVSVKDGQIELFNAVLDNFKPEWNTFDDTFYSVYSTQDAVLSINIEGESQIWLDNISLEKLEQKQ</sequence>
<dbReference type="Pfam" id="PF04616">
    <property type="entry name" value="Glyco_hydro_43"/>
    <property type="match status" value="1"/>
</dbReference>
<dbReference type="CDD" id="cd08983">
    <property type="entry name" value="GH43_Bt3655-like"/>
    <property type="match status" value="1"/>
</dbReference>
<evidence type="ECO:0000256" key="3">
    <source>
        <dbReference type="ARBA" id="ARBA00022801"/>
    </source>
</evidence>
<dbReference type="Pfam" id="PF06439">
    <property type="entry name" value="3keto-disac_hyd"/>
    <property type="match status" value="1"/>
</dbReference>
<evidence type="ECO:0000256" key="5">
    <source>
        <dbReference type="SAM" id="SignalP"/>
    </source>
</evidence>
<evidence type="ECO:0000259" key="6">
    <source>
        <dbReference type="Pfam" id="PF06439"/>
    </source>
</evidence>
<evidence type="ECO:0000313" key="7">
    <source>
        <dbReference type="EMBL" id="AQQ09972.1"/>
    </source>
</evidence>
<feature type="signal peptide" evidence="5">
    <location>
        <begin position="1"/>
        <end position="17"/>
    </location>
</feature>
<keyword evidence="8" id="KW-1185">Reference proteome</keyword>
<evidence type="ECO:0000256" key="1">
    <source>
        <dbReference type="ARBA" id="ARBA00004834"/>
    </source>
</evidence>
<dbReference type="SUPFAM" id="SSF75005">
    <property type="entry name" value="Arabinanase/levansucrase/invertase"/>
    <property type="match status" value="1"/>
</dbReference>
<dbReference type="InterPro" id="IPR023296">
    <property type="entry name" value="Glyco_hydro_beta-prop_sf"/>
</dbReference>
<dbReference type="Gene3D" id="2.60.120.560">
    <property type="entry name" value="Exo-inulinase, domain 1"/>
    <property type="match status" value="1"/>
</dbReference>
<dbReference type="GO" id="GO:0004553">
    <property type="term" value="F:hydrolase activity, hydrolyzing O-glycosyl compounds"/>
    <property type="evidence" value="ECO:0007669"/>
    <property type="project" value="InterPro"/>
</dbReference>
<protein>
    <submittedName>
        <fullName evidence="7">Glycosyl hydrolases family 43</fullName>
    </submittedName>
</protein>
<dbReference type="KEGG" id="pbu:L21SP3_01793"/>
<keyword evidence="3 7" id="KW-0378">Hydrolase</keyword>
<name>A0A1Q2HRC3_9BACT</name>
<dbReference type="InterPro" id="IPR010496">
    <property type="entry name" value="AL/BT2_dom"/>
</dbReference>
<gene>
    <name evidence="7" type="ORF">L21SP3_01793</name>
</gene>
<dbReference type="PANTHER" id="PTHR43301">
    <property type="entry name" value="ARABINAN ENDO-1,5-ALPHA-L-ARABINOSIDASE"/>
    <property type="match status" value="1"/>
</dbReference>
<feature type="chain" id="PRO_5013156927" evidence="5">
    <location>
        <begin position="18"/>
        <end position="629"/>
    </location>
</feature>
<dbReference type="Proteomes" id="UP000188273">
    <property type="component" value="Chromosome"/>
</dbReference>
<dbReference type="EMBL" id="CP019633">
    <property type="protein sequence ID" value="AQQ09972.1"/>
    <property type="molecule type" value="Genomic_DNA"/>
</dbReference>
<organism evidence="7 8">
    <name type="scientific">Sedimentisphaera cyanobacteriorum</name>
    <dbReference type="NCBI Taxonomy" id="1940790"/>
    <lineage>
        <taxon>Bacteria</taxon>
        <taxon>Pseudomonadati</taxon>
        <taxon>Planctomycetota</taxon>
        <taxon>Phycisphaerae</taxon>
        <taxon>Sedimentisphaerales</taxon>
        <taxon>Sedimentisphaeraceae</taxon>
        <taxon>Sedimentisphaera</taxon>
    </lineage>
</organism>
<evidence type="ECO:0000313" key="8">
    <source>
        <dbReference type="Proteomes" id="UP000188273"/>
    </source>
</evidence>
<comment type="pathway">
    <text evidence="1">Glycan metabolism; L-arabinan degradation.</text>
</comment>
<comment type="similarity">
    <text evidence="2">Belongs to the glycosyl hydrolase 43 family.</text>
</comment>
<keyword evidence="4" id="KW-0326">Glycosidase</keyword>
<dbReference type="Gene3D" id="2.115.10.20">
    <property type="entry name" value="Glycosyl hydrolase domain, family 43"/>
    <property type="match status" value="2"/>
</dbReference>
<evidence type="ECO:0000256" key="4">
    <source>
        <dbReference type="ARBA" id="ARBA00023295"/>
    </source>
</evidence>
<dbReference type="InterPro" id="IPR006710">
    <property type="entry name" value="Glyco_hydro_43"/>
</dbReference>
<feature type="domain" description="3-keto-alpha-glucoside-1,2-lyase/3-keto-2-hydroxy-glucal hydratase" evidence="6">
    <location>
        <begin position="31"/>
        <end position="182"/>
    </location>
</feature>
<reference evidence="8" key="1">
    <citation type="submission" date="2017-02" db="EMBL/GenBank/DDBJ databases">
        <title>Comparative genomics and description of representatives of a novel lineage of planctomycetes thriving in anoxic sediments.</title>
        <authorList>
            <person name="Spring S."/>
            <person name="Bunk B."/>
            <person name="Sproer C."/>
            <person name="Klenk H.-P."/>
        </authorList>
    </citation>
    <scope>NUCLEOTIDE SEQUENCE [LARGE SCALE GENOMIC DNA]</scope>
    <source>
        <strain evidence="8">L21-RPul-D3</strain>
    </source>
</reference>